<sequence length="159" mass="18699">MWELREETVMFLEMKSIQCDFSTNVFDEDWRLDFKFAIDIMEKLKEFNVKLQGNGLFAHEIYAHITSFQMKLALFLRQAGNNRFCHFPLLKEANIFGELAANYQVQLDNLAIEVGRRFQNFKNLEPQLNMFSSPFTTYVDLATEDLQLELPDLQANNDL</sequence>
<protein>
    <submittedName>
        <fullName evidence="1">General transcription factor III repeat domaincontaining protein 2like [Alligator sinensis]</fullName>
    </submittedName>
</protein>
<dbReference type="PANTHER" id="PTHR45913:SF9">
    <property type="entry name" value="GENERAL TRANSCRIPTION FACTOR II-I REPEAT DOMAIN-CONTAINING PROTEIN 2-LIKE-RELATED"/>
    <property type="match status" value="1"/>
</dbReference>
<dbReference type="AlphaFoldDB" id="A0A0K2V887"/>
<organism evidence="1">
    <name type="scientific">Lepeophtheirus salmonis</name>
    <name type="common">Salmon louse</name>
    <name type="synonym">Caligus salmonis</name>
    <dbReference type="NCBI Taxonomy" id="72036"/>
    <lineage>
        <taxon>Eukaryota</taxon>
        <taxon>Metazoa</taxon>
        <taxon>Ecdysozoa</taxon>
        <taxon>Arthropoda</taxon>
        <taxon>Crustacea</taxon>
        <taxon>Multicrustacea</taxon>
        <taxon>Hexanauplia</taxon>
        <taxon>Copepoda</taxon>
        <taxon>Siphonostomatoida</taxon>
        <taxon>Caligidae</taxon>
        <taxon>Lepeophtheirus</taxon>
    </lineage>
</organism>
<dbReference type="PANTHER" id="PTHR45913">
    <property type="entry name" value="EPM2A-INTERACTING PROTEIN 1"/>
    <property type="match status" value="1"/>
</dbReference>
<reference evidence="1" key="1">
    <citation type="submission" date="2014-05" db="EMBL/GenBank/DDBJ databases">
        <authorList>
            <person name="Chronopoulou M."/>
        </authorList>
    </citation>
    <scope>NUCLEOTIDE SEQUENCE</scope>
    <source>
        <tissue evidence="1">Whole organism</tissue>
    </source>
</reference>
<dbReference type="RefSeq" id="XP_071744158.1">
    <property type="nucleotide sequence ID" value="XM_071888057.1"/>
</dbReference>
<dbReference type="EMBL" id="HACA01028981">
    <property type="protein sequence ID" value="CDW46342.1"/>
    <property type="molecule type" value="Transcribed_RNA"/>
</dbReference>
<name>A0A0K2V887_LEPSM</name>
<accession>A0A0K2V887</accession>
<proteinExistence type="predicted"/>
<dbReference type="GeneID" id="139905258"/>
<evidence type="ECO:0000313" key="1">
    <source>
        <dbReference type="EMBL" id="CDW46342.1"/>
    </source>
</evidence>